<dbReference type="EMBL" id="JAANIT010001032">
    <property type="protein sequence ID" value="KAG1542699.1"/>
    <property type="molecule type" value="Genomic_DNA"/>
</dbReference>
<organism evidence="1 2">
    <name type="scientific">Rhizopus oryzae</name>
    <name type="common">Mucormycosis agent</name>
    <name type="synonym">Rhizopus arrhizus var. delemar</name>
    <dbReference type="NCBI Taxonomy" id="64495"/>
    <lineage>
        <taxon>Eukaryota</taxon>
        <taxon>Fungi</taxon>
        <taxon>Fungi incertae sedis</taxon>
        <taxon>Mucoromycota</taxon>
        <taxon>Mucoromycotina</taxon>
        <taxon>Mucoromycetes</taxon>
        <taxon>Mucorales</taxon>
        <taxon>Mucorineae</taxon>
        <taxon>Rhizopodaceae</taxon>
        <taxon>Rhizopus</taxon>
    </lineage>
</organism>
<proteinExistence type="predicted"/>
<comment type="caution">
    <text evidence="1">The sequence shown here is derived from an EMBL/GenBank/DDBJ whole genome shotgun (WGS) entry which is preliminary data.</text>
</comment>
<evidence type="ECO:0000313" key="1">
    <source>
        <dbReference type="EMBL" id="KAG1542699.1"/>
    </source>
</evidence>
<protein>
    <submittedName>
        <fullName evidence="1">Uncharacterized protein</fullName>
    </submittedName>
</protein>
<gene>
    <name evidence="1" type="ORF">G6F51_007122</name>
</gene>
<dbReference type="AlphaFoldDB" id="A0A9P7CAC0"/>
<dbReference type="Proteomes" id="UP000717996">
    <property type="component" value="Unassembled WGS sequence"/>
</dbReference>
<evidence type="ECO:0000313" key="2">
    <source>
        <dbReference type="Proteomes" id="UP000717996"/>
    </source>
</evidence>
<accession>A0A9P7CAC0</accession>
<sequence length="84" mass="9542">MSKVASVRMMMFKSSPTHNQRITFSLCEFTNPTLKSSPARVRPILGMTVQADDTFKDLTVSSFVFERINYHQDSDSTLNNLGHE</sequence>
<reference evidence="1" key="1">
    <citation type="journal article" date="2020" name="Microb. Genom.">
        <title>Genetic diversity of clinical and environmental Mucorales isolates obtained from an investigation of mucormycosis cases among solid organ transplant recipients.</title>
        <authorList>
            <person name="Nguyen M.H."/>
            <person name="Kaul D."/>
            <person name="Muto C."/>
            <person name="Cheng S.J."/>
            <person name="Richter R.A."/>
            <person name="Bruno V.M."/>
            <person name="Liu G."/>
            <person name="Beyhan S."/>
            <person name="Sundermann A.J."/>
            <person name="Mounaud S."/>
            <person name="Pasculle A.W."/>
            <person name="Nierman W.C."/>
            <person name="Driscoll E."/>
            <person name="Cumbie R."/>
            <person name="Clancy C.J."/>
            <person name="Dupont C.L."/>
        </authorList>
    </citation>
    <scope>NUCLEOTIDE SEQUENCE</scope>
    <source>
        <strain evidence="1">GL16</strain>
    </source>
</reference>
<name>A0A9P7CAC0_RHIOR</name>